<dbReference type="PANTHER" id="PTHR47691:SF3">
    <property type="entry name" value="HTH-TYPE TRANSCRIPTIONAL REGULATOR RV0890C-RELATED"/>
    <property type="match status" value="1"/>
</dbReference>
<dbReference type="InterPro" id="IPR019734">
    <property type="entry name" value="TPR_rpt"/>
</dbReference>
<dbReference type="Pfam" id="PF13424">
    <property type="entry name" value="TPR_12"/>
    <property type="match status" value="3"/>
</dbReference>
<organism evidence="2">
    <name type="scientific">Streptomyces sp. R41</name>
    <dbReference type="NCBI Taxonomy" id="3238632"/>
    <lineage>
        <taxon>Bacteria</taxon>
        <taxon>Bacillati</taxon>
        <taxon>Actinomycetota</taxon>
        <taxon>Actinomycetes</taxon>
        <taxon>Kitasatosporales</taxon>
        <taxon>Streptomycetaceae</taxon>
        <taxon>Streptomyces</taxon>
    </lineage>
</organism>
<feature type="repeat" description="TPR" evidence="1">
    <location>
        <begin position="769"/>
        <end position="802"/>
    </location>
</feature>
<dbReference type="AlphaFoldDB" id="A0AB39RA67"/>
<dbReference type="SMART" id="SM00028">
    <property type="entry name" value="TPR"/>
    <property type="match status" value="8"/>
</dbReference>
<keyword evidence="1" id="KW-0802">TPR repeat</keyword>
<evidence type="ECO:0000256" key="1">
    <source>
        <dbReference type="PROSITE-ProRule" id="PRU00339"/>
    </source>
</evidence>
<dbReference type="EMBL" id="CP163443">
    <property type="protein sequence ID" value="XDQ51446.1"/>
    <property type="molecule type" value="Genomic_DNA"/>
</dbReference>
<dbReference type="InterPro" id="IPR027417">
    <property type="entry name" value="P-loop_NTPase"/>
</dbReference>
<protein>
    <submittedName>
        <fullName evidence="2">Tetratricopeptide repeat protein</fullName>
    </submittedName>
</protein>
<dbReference type="InterPro" id="IPR011990">
    <property type="entry name" value="TPR-like_helical_dom_sf"/>
</dbReference>
<dbReference type="Pfam" id="PF13176">
    <property type="entry name" value="TPR_7"/>
    <property type="match status" value="1"/>
</dbReference>
<dbReference type="PANTHER" id="PTHR47691">
    <property type="entry name" value="REGULATOR-RELATED"/>
    <property type="match status" value="1"/>
</dbReference>
<reference evidence="2" key="1">
    <citation type="submission" date="2024-07" db="EMBL/GenBank/DDBJ databases">
        <authorList>
            <person name="Yu S.T."/>
        </authorList>
    </citation>
    <scope>NUCLEOTIDE SEQUENCE</scope>
    <source>
        <strain evidence="2">R41</strain>
    </source>
</reference>
<dbReference type="SUPFAM" id="SSF48452">
    <property type="entry name" value="TPR-like"/>
    <property type="match status" value="2"/>
</dbReference>
<gene>
    <name evidence="2" type="ORF">AB5J53_07220</name>
</gene>
<dbReference type="GO" id="GO:0043531">
    <property type="term" value="F:ADP binding"/>
    <property type="evidence" value="ECO:0007669"/>
    <property type="project" value="InterPro"/>
</dbReference>
<name>A0AB39RA67_9ACTN</name>
<feature type="repeat" description="TPR" evidence="1">
    <location>
        <begin position="609"/>
        <end position="642"/>
    </location>
</feature>
<feature type="repeat" description="TPR" evidence="1">
    <location>
        <begin position="529"/>
        <end position="562"/>
    </location>
</feature>
<feature type="repeat" description="TPR" evidence="1">
    <location>
        <begin position="569"/>
        <end position="602"/>
    </location>
</feature>
<evidence type="ECO:0000313" key="2">
    <source>
        <dbReference type="EMBL" id="XDQ51446.1"/>
    </source>
</evidence>
<feature type="repeat" description="TPR" evidence="1">
    <location>
        <begin position="729"/>
        <end position="762"/>
    </location>
</feature>
<proteinExistence type="predicted"/>
<accession>A0AB39RA67</accession>
<dbReference type="Gene3D" id="1.25.40.10">
    <property type="entry name" value="Tetratricopeptide repeat domain"/>
    <property type="match status" value="2"/>
</dbReference>
<feature type="repeat" description="TPR" evidence="1">
    <location>
        <begin position="649"/>
        <end position="682"/>
    </location>
</feature>
<dbReference type="PRINTS" id="PR00364">
    <property type="entry name" value="DISEASERSIST"/>
</dbReference>
<dbReference type="SUPFAM" id="SSF52540">
    <property type="entry name" value="P-loop containing nucleoside triphosphate hydrolases"/>
    <property type="match status" value="1"/>
</dbReference>
<dbReference type="RefSeq" id="WP_369244777.1">
    <property type="nucleotide sequence ID" value="NZ_CP163443.1"/>
</dbReference>
<sequence>MRVLPRPDLAEGPVRSLFDALHELHHRAGRPSLRQMAKEVGCSHTTVSVAFSGPAVPRWGLLELIVETLGGDPGRFHALWLAASADPTVPAAPPAAADHFPPPRQLPGDVTAFTGRDSQIADLDRLLAESATDATAVVISAVSGTAGVGKTALAVHWAHRVADAFPDGQLYLNLRGYDPDRPVSAAEALEVFLRALGVEGSAIPHGLDERAARYRTLLAGRKTLVVLDNARSVDQVRDLLPGTPTCQVLVTSRDSLPALVARHGAVRINLDVLPLTEAVALLSRLIGARAEAEPEQAVALAERCARLPLALRIAAELAAAHPAVPLSRLVADLGDESRRLDLLAAGEDDYTAVRTVFSWSCRLLPDPALTTFQLLGLHPGQDIGIEAAAALLDAEPVTAHRLLDTLTRAHLLDESSAGRFAMHDLLRAYAAEQAADRTDRQPALLRLLNHYLHTARRAAGPHDPWLAAEHSNLLAVAAAAVDISPEHTVELSVCLDRHLDTGAHYRDGLTLHGLALRAARARHDLRAEADALNRLGTAHLRTGSYTAAVDHHLQALAAHRESGDRAGEANALQGLGTLAWRLGRYEEARGHLEEALALHRELAGNIGEGAALYGLGTVYRQLGDYPKALDHQQRALTLYQERGDRIGQARVLNNLGTTLERTGRYAEAYDHYARALTINREIGNRVGEAVALTNLGSASLRLGRLADAADHHEQALPIYLETGYRTGQADALRGLGDVHLRAGRHSEALDQLGRAVELAHEVGEAEVETGALVDLGEAQHATGKSEDAADSFRTALELAQHNGDRYEQARALTGLGRLSQESGDRTAARRQWQTAAGLFDALGVPEASALHRLLDQS</sequence>
<dbReference type="Gene3D" id="3.40.50.300">
    <property type="entry name" value="P-loop containing nucleotide triphosphate hydrolases"/>
    <property type="match status" value="1"/>
</dbReference>
<dbReference type="PROSITE" id="PS50005">
    <property type="entry name" value="TPR"/>
    <property type="match status" value="6"/>
</dbReference>